<dbReference type="AlphaFoldDB" id="A0A423MHM4"/>
<dbReference type="InterPro" id="IPR016181">
    <property type="entry name" value="Acyl_CoA_acyltransferase"/>
</dbReference>
<sequence length="134" mass="14790">MNNTLNVRDLLPAETESVRQFLGQHGWGHRTGSAEHFARLIAHSQRTAVAVQGERIIGFARGITDGLSNGYLSMVVVDDQHRREGIGRALVEYIMGDNPDITWVLRAGREGAEAFFASLGFATSVIAMERPRLK</sequence>
<evidence type="ECO:0000313" key="3">
    <source>
        <dbReference type="Proteomes" id="UP000285378"/>
    </source>
</evidence>
<keyword evidence="2" id="KW-0808">Transferase</keyword>
<dbReference type="SUPFAM" id="SSF55729">
    <property type="entry name" value="Acyl-CoA N-acyltransferases (Nat)"/>
    <property type="match status" value="1"/>
</dbReference>
<evidence type="ECO:0000259" key="1">
    <source>
        <dbReference type="PROSITE" id="PS51186"/>
    </source>
</evidence>
<dbReference type="CDD" id="cd04301">
    <property type="entry name" value="NAT_SF"/>
    <property type="match status" value="1"/>
</dbReference>
<dbReference type="Proteomes" id="UP000285378">
    <property type="component" value="Unassembled WGS sequence"/>
</dbReference>
<reference evidence="2 3" key="1">
    <citation type="submission" date="2016-10" db="EMBL/GenBank/DDBJ databases">
        <title>Comparative genome analysis of multiple Pseudomonas spp. focuses on biocontrol and plant growth promoting traits.</title>
        <authorList>
            <person name="Tao X.-Y."/>
            <person name="Taylor C.G."/>
        </authorList>
    </citation>
    <scope>NUCLEOTIDE SEQUENCE [LARGE SCALE GENOMIC DNA]</scope>
    <source>
        <strain evidence="2 3">28B5</strain>
    </source>
</reference>
<dbReference type="PANTHER" id="PTHR43233">
    <property type="entry name" value="FAMILY N-ACETYLTRANSFERASE, PUTATIVE (AFU_ORTHOLOGUE AFUA_6G03350)-RELATED"/>
    <property type="match status" value="1"/>
</dbReference>
<dbReference type="EMBL" id="MOBX01000004">
    <property type="protein sequence ID" value="RON83771.1"/>
    <property type="molecule type" value="Genomic_DNA"/>
</dbReference>
<dbReference type="OrthoDB" id="8479334at2"/>
<dbReference type="Gene3D" id="3.40.630.30">
    <property type="match status" value="1"/>
</dbReference>
<feature type="domain" description="N-acetyltransferase" evidence="1">
    <location>
        <begin position="5"/>
        <end position="134"/>
    </location>
</feature>
<gene>
    <name evidence="2" type="ORF">BK670_06765</name>
</gene>
<name>A0A423MHM4_PSEFL</name>
<proteinExistence type="predicted"/>
<accession>A0A423MHM4</accession>
<dbReference type="PANTHER" id="PTHR43233:SF1">
    <property type="entry name" value="FAMILY N-ACETYLTRANSFERASE, PUTATIVE (AFU_ORTHOLOGUE AFUA_6G03350)-RELATED"/>
    <property type="match status" value="1"/>
</dbReference>
<dbReference type="GO" id="GO:0016747">
    <property type="term" value="F:acyltransferase activity, transferring groups other than amino-acyl groups"/>
    <property type="evidence" value="ECO:0007669"/>
    <property type="project" value="InterPro"/>
</dbReference>
<dbReference type="InterPro" id="IPR053144">
    <property type="entry name" value="Acetyltransferase_Butenolide"/>
</dbReference>
<evidence type="ECO:0000313" key="2">
    <source>
        <dbReference type="EMBL" id="RON83771.1"/>
    </source>
</evidence>
<dbReference type="RefSeq" id="WP_123449209.1">
    <property type="nucleotide sequence ID" value="NZ_MOBX01000004.1"/>
</dbReference>
<dbReference type="Pfam" id="PF13508">
    <property type="entry name" value="Acetyltransf_7"/>
    <property type="match status" value="1"/>
</dbReference>
<comment type="caution">
    <text evidence="2">The sequence shown here is derived from an EMBL/GenBank/DDBJ whole genome shotgun (WGS) entry which is preliminary data.</text>
</comment>
<organism evidence="2 3">
    <name type="scientific">Pseudomonas fluorescens</name>
    <dbReference type="NCBI Taxonomy" id="294"/>
    <lineage>
        <taxon>Bacteria</taxon>
        <taxon>Pseudomonadati</taxon>
        <taxon>Pseudomonadota</taxon>
        <taxon>Gammaproteobacteria</taxon>
        <taxon>Pseudomonadales</taxon>
        <taxon>Pseudomonadaceae</taxon>
        <taxon>Pseudomonas</taxon>
    </lineage>
</organism>
<dbReference type="PROSITE" id="PS51186">
    <property type="entry name" value="GNAT"/>
    <property type="match status" value="1"/>
</dbReference>
<dbReference type="InterPro" id="IPR000182">
    <property type="entry name" value="GNAT_dom"/>
</dbReference>
<protein>
    <submittedName>
        <fullName evidence="2">GNAT family N-acetyltransferase</fullName>
    </submittedName>
</protein>